<protein>
    <recommendedName>
        <fullName evidence="4">Death ligand signal enhancer</fullName>
    </recommendedName>
</protein>
<sequence length="395" mass="43528">MWKCISRGLRETFERRINFTRKDTATVQESNTIRLQNKFIPCLLSTHIFDNGSGDLGGECKNGPCNEKKEQNNQQGEKWRENYDIQQSTIFGALGWSGVMVLGWYFCQPICRRRLTKPPDLDRFKNRANISRCHTEYISLLGLVSRIASAQPLSVLPNKTVAPKPIGHPVPSDPFVPLSADETDGCQSSESTTPFGPITGEQAVDEAAADLHSVLSEVEHRIGMACMQLGKHKEAISHFQMAMELDYAPAAFNLGLCYETGVGTAQDLTLAAKYYKLASNWGHATAMYNLGVFHVRGLGGMQVDCGRARELFEAAAKLGQSNAIQALAMVPPVAVKKEESKKAVVGDTKLQDATRKLDPTQALYQLLGIKNSEINEENFTSLIHSKEIAPLPLVC</sequence>
<keyword evidence="1" id="KW-0802">TPR repeat</keyword>
<comment type="caution">
    <text evidence="2">The sequence shown here is derived from an EMBL/GenBank/DDBJ whole genome shotgun (WGS) entry which is preliminary data.</text>
</comment>
<dbReference type="SMART" id="SM00671">
    <property type="entry name" value="SEL1"/>
    <property type="match status" value="2"/>
</dbReference>
<dbReference type="EMBL" id="JASPKZ010009011">
    <property type="protein sequence ID" value="KAJ9578100.1"/>
    <property type="molecule type" value="Genomic_DNA"/>
</dbReference>
<name>A0AAD7ZD07_DIPPU</name>
<dbReference type="SUPFAM" id="SSF81901">
    <property type="entry name" value="HCP-like"/>
    <property type="match status" value="1"/>
</dbReference>
<evidence type="ECO:0000313" key="3">
    <source>
        <dbReference type="Proteomes" id="UP001233999"/>
    </source>
</evidence>
<reference evidence="2" key="1">
    <citation type="journal article" date="2023" name="IScience">
        <title>Live-bearing cockroach genome reveals convergent evolutionary mechanisms linked to viviparity in insects and beyond.</title>
        <authorList>
            <person name="Fouks B."/>
            <person name="Harrison M.C."/>
            <person name="Mikhailova A.A."/>
            <person name="Marchal E."/>
            <person name="English S."/>
            <person name="Carruthers M."/>
            <person name="Jennings E.C."/>
            <person name="Chiamaka E.L."/>
            <person name="Frigard R.A."/>
            <person name="Pippel M."/>
            <person name="Attardo G.M."/>
            <person name="Benoit J.B."/>
            <person name="Bornberg-Bauer E."/>
            <person name="Tobe S.S."/>
        </authorList>
    </citation>
    <scope>NUCLEOTIDE SEQUENCE</scope>
    <source>
        <strain evidence="2">Stay&amp;Tobe</strain>
    </source>
</reference>
<keyword evidence="3" id="KW-1185">Reference proteome</keyword>
<gene>
    <name evidence="2" type="ORF">L9F63_025037</name>
</gene>
<organism evidence="2 3">
    <name type="scientific">Diploptera punctata</name>
    <name type="common">Pacific beetle cockroach</name>
    <dbReference type="NCBI Taxonomy" id="6984"/>
    <lineage>
        <taxon>Eukaryota</taxon>
        <taxon>Metazoa</taxon>
        <taxon>Ecdysozoa</taxon>
        <taxon>Arthropoda</taxon>
        <taxon>Hexapoda</taxon>
        <taxon>Insecta</taxon>
        <taxon>Pterygota</taxon>
        <taxon>Neoptera</taxon>
        <taxon>Polyneoptera</taxon>
        <taxon>Dictyoptera</taxon>
        <taxon>Blattodea</taxon>
        <taxon>Blaberoidea</taxon>
        <taxon>Blaberidae</taxon>
        <taxon>Diplopterinae</taxon>
        <taxon>Diploptera</taxon>
    </lineage>
</organism>
<proteinExistence type="predicted"/>
<dbReference type="Gene3D" id="1.25.40.10">
    <property type="entry name" value="Tetratricopeptide repeat domain"/>
    <property type="match status" value="1"/>
</dbReference>
<feature type="repeat" description="TPR" evidence="1">
    <location>
        <begin position="216"/>
        <end position="249"/>
    </location>
</feature>
<evidence type="ECO:0000313" key="2">
    <source>
        <dbReference type="EMBL" id="KAJ9578100.1"/>
    </source>
</evidence>
<dbReference type="InterPro" id="IPR011990">
    <property type="entry name" value="TPR-like_helical_dom_sf"/>
</dbReference>
<dbReference type="InterPro" id="IPR052748">
    <property type="entry name" value="ISR_Activator"/>
</dbReference>
<dbReference type="InterPro" id="IPR019734">
    <property type="entry name" value="TPR_rpt"/>
</dbReference>
<dbReference type="Proteomes" id="UP001233999">
    <property type="component" value="Unassembled WGS sequence"/>
</dbReference>
<dbReference type="PANTHER" id="PTHR45011:SF1">
    <property type="entry name" value="DAP3-BINDING CELL DEATH ENHANCER 1"/>
    <property type="match status" value="1"/>
</dbReference>
<dbReference type="AlphaFoldDB" id="A0AAD7ZD07"/>
<dbReference type="PROSITE" id="PS50005">
    <property type="entry name" value="TPR"/>
    <property type="match status" value="1"/>
</dbReference>
<dbReference type="PANTHER" id="PTHR45011">
    <property type="entry name" value="DAP3-BINDING CELL DEATH ENHANCER 1"/>
    <property type="match status" value="1"/>
</dbReference>
<dbReference type="Pfam" id="PF08238">
    <property type="entry name" value="Sel1"/>
    <property type="match status" value="2"/>
</dbReference>
<evidence type="ECO:0000256" key="1">
    <source>
        <dbReference type="PROSITE-ProRule" id="PRU00339"/>
    </source>
</evidence>
<accession>A0AAD7ZD07</accession>
<reference evidence="2" key="2">
    <citation type="submission" date="2023-05" db="EMBL/GenBank/DDBJ databases">
        <authorList>
            <person name="Fouks B."/>
        </authorList>
    </citation>
    <scope>NUCLEOTIDE SEQUENCE</scope>
    <source>
        <strain evidence="2">Stay&amp;Tobe</strain>
        <tissue evidence="2">Testes</tissue>
    </source>
</reference>
<dbReference type="InterPro" id="IPR006597">
    <property type="entry name" value="Sel1-like"/>
</dbReference>
<evidence type="ECO:0008006" key="4">
    <source>
        <dbReference type="Google" id="ProtNLM"/>
    </source>
</evidence>